<feature type="domain" description="Glycosyl hydrolase family 31 C-terminal" evidence="2">
    <location>
        <begin position="1"/>
        <end position="61"/>
    </location>
</feature>
<organism evidence="3 4">
    <name type="scientific">Arenibacter certesii</name>
    <dbReference type="NCBI Taxonomy" id="228955"/>
    <lineage>
        <taxon>Bacteria</taxon>
        <taxon>Pseudomonadati</taxon>
        <taxon>Bacteroidota</taxon>
        <taxon>Flavobacteriia</taxon>
        <taxon>Flavobacteriales</taxon>
        <taxon>Flavobacteriaceae</taxon>
        <taxon>Arenibacter</taxon>
    </lineage>
</organism>
<feature type="domain" description="DUF5110" evidence="1">
    <location>
        <begin position="78"/>
        <end position="135"/>
    </location>
</feature>
<proteinExistence type="predicted"/>
<dbReference type="RefSeq" id="WP_051315710.1">
    <property type="nucleotide sequence ID" value="NZ_BMWP01000028.1"/>
</dbReference>
<evidence type="ECO:0000313" key="4">
    <source>
        <dbReference type="Proteomes" id="UP000634668"/>
    </source>
</evidence>
<dbReference type="Pfam" id="PF21365">
    <property type="entry name" value="Glyco_hydro_31_3rd"/>
    <property type="match status" value="1"/>
</dbReference>
<dbReference type="AlphaFoldDB" id="A0A918J3E7"/>
<evidence type="ECO:0000313" key="3">
    <source>
        <dbReference type="EMBL" id="GGW46018.1"/>
    </source>
</evidence>
<evidence type="ECO:0000259" key="1">
    <source>
        <dbReference type="Pfam" id="PF17137"/>
    </source>
</evidence>
<dbReference type="SUPFAM" id="SSF51011">
    <property type="entry name" value="Glycosyl hydrolase domain"/>
    <property type="match status" value="1"/>
</dbReference>
<keyword evidence="4" id="KW-1185">Reference proteome</keyword>
<reference evidence="3" key="2">
    <citation type="submission" date="2020-09" db="EMBL/GenBank/DDBJ databases">
        <authorList>
            <person name="Sun Q."/>
            <person name="Kim S."/>
        </authorList>
    </citation>
    <scope>NUCLEOTIDE SEQUENCE</scope>
    <source>
        <strain evidence="3">KCTC 12113</strain>
    </source>
</reference>
<protein>
    <recommendedName>
        <fullName evidence="5">DUF5110 domain-containing protein</fullName>
    </recommendedName>
</protein>
<evidence type="ECO:0008006" key="5">
    <source>
        <dbReference type="Google" id="ProtNLM"/>
    </source>
</evidence>
<accession>A0A918J3E7</accession>
<sequence>MMGPSILVAPVFTGQKERNVVLPNGDWFDFYTGEYVGNGETINIETALDRIPLFVKDGGIIPMLSTVNSDNKKDMESIEVRHYGNKENRYHLYNDDGESFDYDKGEFSLMELNVERKKNGKLDGKFKKYKNNKFNYHTISWRWMTNQ</sequence>
<dbReference type="InterPro" id="IPR048395">
    <property type="entry name" value="Glyco_hydro_31_C"/>
</dbReference>
<dbReference type="EMBL" id="BMWP01000028">
    <property type="protein sequence ID" value="GGW46018.1"/>
    <property type="molecule type" value="Genomic_DNA"/>
</dbReference>
<dbReference type="InterPro" id="IPR051816">
    <property type="entry name" value="Glycosyl_Hydrolase_31"/>
</dbReference>
<dbReference type="PANTHER" id="PTHR43863:SF2">
    <property type="entry name" value="MALTASE-GLUCOAMYLASE"/>
    <property type="match status" value="1"/>
</dbReference>
<dbReference type="PANTHER" id="PTHR43863">
    <property type="entry name" value="HYDROLASE, PUTATIVE (AFU_ORTHOLOGUE AFUA_1G03140)-RELATED"/>
    <property type="match status" value="1"/>
</dbReference>
<dbReference type="Gene3D" id="2.60.40.1180">
    <property type="entry name" value="Golgi alpha-mannosidase II"/>
    <property type="match status" value="2"/>
</dbReference>
<dbReference type="InterPro" id="IPR013780">
    <property type="entry name" value="Glyco_hydro_b"/>
</dbReference>
<dbReference type="Pfam" id="PF17137">
    <property type="entry name" value="DUF5110"/>
    <property type="match status" value="1"/>
</dbReference>
<comment type="caution">
    <text evidence="3">The sequence shown here is derived from an EMBL/GenBank/DDBJ whole genome shotgun (WGS) entry which is preliminary data.</text>
</comment>
<reference evidence="3" key="1">
    <citation type="journal article" date="2014" name="Int. J. Syst. Evol. Microbiol.">
        <title>Complete genome sequence of Corynebacterium casei LMG S-19264T (=DSM 44701T), isolated from a smear-ripened cheese.</title>
        <authorList>
            <consortium name="US DOE Joint Genome Institute (JGI-PGF)"/>
            <person name="Walter F."/>
            <person name="Albersmeier A."/>
            <person name="Kalinowski J."/>
            <person name="Ruckert C."/>
        </authorList>
    </citation>
    <scope>NUCLEOTIDE SEQUENCE</scope>
    <source>
        <strain evidence="3">KCTC 12113</strain>
    </source>
</reference>
<evidence type="ECO:0000259" key="2">
    <source>
        <dbReference type="Pfam" id="PF21365"/>
    </source>
</evidence>
<dbReference type="Proteomes" id="UP000634668">
    <property type="component" value="Unassembled WGS sequence"/>
</dbReference>
<gene>
    <name evidence="3" type="ORF">GCM10007383_32910</name>
</gene>
<name>A0A918J3E7_9FLAO</name>
<dbReference type="InterPro" id="IPR033403">
    <property type="entry name" value="DUF5110"/>
</dbReference>